<comment type="similarity">
    <text evidence="2 11">Belongs to the binding-protein-dependent transport system permease family.</text>
</comment>
<protein>
    <recommendedName>
        <fullName evidence="4 12">sn-glycerol-3-phosphate transport system permease protein UgpE</fullName>
    </recommendedName>
</protein>
<evidence type="ECO:0000256" key="1">
    <source>
        <dbReference type="ARBA" id="ARBA00004651"/>
    </source>
</evidence>
<reference evidence="14 15" key="1">
    <citation type="submission" date="2016-10" db="EMBL/GenBank/DDBJ databases">
        <authorList>
            <person name="de Groot N.N."/>
        </authorList>
    </citation>
    <scope>NUCLEOTIDE SEQUENCE [LARGE SCALE GENOMIC DNA]</scope>
    <source>
        <strain evidence="14 15">ATCC 35022</strain>
    </source>
</reference>
<keyword evidence="7 11" id="KW-0812">Transmembrane</keyword>
<name>A0A1G6EA42_9HYPH</name>
<evidence type="ECO:0000256" key="11">
    <source>
        <dbReference type="RuleBase" id="RU363032"/>
    </source>
</evidence>
<keyword evidence="8 11" id="KW-1133">Transmembrane helix</keyword>
<evidence type="ECO:0000256" key="9">
    <source>
        <dbReference type="ARBA" id="ARBA00023136"/>
    </source>
</evidence>
<keyword evidence="9 11" id="KW-0472">Membrane</keyword>
<accession>A0A1G6EA42</accession>
<sequence length="277" mass="30625">MIRVPAITRRLATAFLTALALVWMVPVLMMLAVAFTPPEKRVTGFGGLVVEEVSLRNFGIVFADAPILHHLLNSLVITLSSVFFVVLFGAMAAYAFARMRVRGKNIWFFLLITTLMLPVPTLIVPLFQINKSLGILDTYLGLILPYTALGLPFAIIILRGFFEALPRELEEAARLDGVSQPRIFWFIALPLSWPALSVVVIFQFMTSFNEFVLALVTLDSDSLKPLSLVPLIYSGQFFTQPGAMFATLTLITVPVVVFYFAMQRFMIGGLTTGAVKG</sequence>
<dbReference type="GO" id="GO:0005886">
    <property type="term" value="C:plasma membrane"/>
    <property type="evidence" value="ECO:0007669"/>
    <property type="project" value="UniProtKB-SubCell"/>
</dbReference>
<evidence type="ECO:0000256" key="8">
    <source>
        <dbReference type="ARBA" id="ARBA00022989"/>
    </source>
</evidence>
<organism evidence="14 15">
    <name type="scientific">Bauldia litoralis</name>
    <dbReference type="NCBI Taxonomy" id="665467"/>
    <lineage>
        <taxon>Bacteria</taxon>
        <taxon>Pseudomonadati</taxon>
        <taxon>Pseudomonadota</taxon>
        <taxon>Alphaproteobacteria</taxon>
        <taxon>Hyphomicrobiales</taxon>
        <taxon>Kaistiaceae</taxon>
        <taxon>Bauldia</taxon>
    </lineage>
</organism>
<dbReference type="GO" id="GO:0055085">
    <property type="term" value="P:transmembrane transport"/>
    <property type="evidence" value="ECO:0007669"/>
    <property type="project" value="InterPro"/>
</dbReference>
<comment type="subunit">
    <text evidence="3 12">The complex is composed of two ATP-binding proteins (UgpC), two transmembrane proteins (UgpA and UgpE) and a solute-binding protein (UgpB).</text>
</comment>
<evidence type="ECO:0000313" key="14">
    <source>
        <dbReference type="EMBL" id="SDB54266.1"/>
    </source>
</evidence>
<feature type="transmembrane region" description="Helical" evidence="11">
    <location>
        <begin position="106"/>
        <end position="127"/>
    </location>
</feature>
<dbReference type="Gene3D" id="1.10.3720.10">
    <property type="entry name" value="MetI-like"/>
    <property type="match status" value="1"/>
</dbReference>
<evidence type="ECO:0000313" key="15">
    <source>
        <dbReference type="Proteomes" id="UP000199071"/>
    </source>
</evidence>
<evidence type="ECO:0000256" key="3">
    <source>
        <dbReference type="ARBA" id="ARBA00011557"/>
    </source>
</evidence>
<gene>
    <name evidence="12" type="primary">ugpE</name>
    <name evidence="14" type="ORF">SAMN02982931_04266</name>
</gene>
<keyword evidence="6 12" id="KW-1003">Cell membrane</keyword>
<feature type="transmembrane region" description="Helical" evidence="11">
    <location>
        <begin position="71"/>
        <end position="94"/>
    </location>
</feature>
<dbReference type="Pfam" id="PF00528">
    <property type="entry name" value="BPD_transp_1"/>
    <property type="match status" value="1"/>
</dbReference>
<dbReference type="InterPro" id="IPR035906">
    <property type="entry name" value="MetI-like_sf"/>
</dbReference>
<dbReference type="InterPro" id="IPR000515">
    <property type="entry name" value="MetI-like"/>
</dbReference>
<evidence type="ECO:0000256" key="4">
    <source>
        <dbReference type="ARBA" id="ARBA00020515"/>
    </source>
</evidence>
<evidence type="ECO:0000259" key="13">
    <source>
        <dbReference type="PROSITE" id="PS50928"/>
    </source>
</evidence>
<feature type="transmembrane region" description="Helical" evidence="11">
    <location>
        <begin position="12"/>
        <end position="35"/>
    </location>
</feature>
<feature type="domain" description="ABC transmembrane type-1" evidence="13">
    <location>
        <begin position="71"/>
        <end position="262"/>
    </location>
</feature>
<evidence type="ECO:0000256" key="10">
    <source>
        <dbReference type="ARBA" id="ARBA00037054"/>
    </source>
</evidence>
<evidence type="ECO:0000256" key="12">
    <source>
        <dbReference type="RuleBase" id="RU363056"/>
    </source>
</evidence>
<dbReference type="SUPFAM" id="SSF161098">
    <property type="entry name" value="MetI-like"/>
    <property type="match status" value="1"/>
</dbReference>
<dbReference type="CDD" id="cd06261">
    <property type="entry name" value="TM_PBP2"/>
    <property type="match status" value="1"/>
</dbReference>
<feature type="transmembrane region" description="Helical" evidence="11">
    <location>
        <begin position="243"/>
        <end position="262"/>
    </location>
</feature>
<evidence type="ECO:0000256" key="6">
    <source>
        <dbReference type="ARBA" id="ARBA00022475"/>
    </source>
</evidence>
<dbReference type="OrthoDB" id="9815445at2"/>
<dbReference type="PROSITE" id="PS50928">
    <property type="entry name" value="ABC_TM1"/>
    <property type="match status" value="1"/>
</dbReference>
<dbReference type="EMBL" id="FMXQ01000011">
    <property type="protein sequence ID" value="SDB54266.1"/>
    <property type="molecule type" value="Genomic_DNA"/>
</dbReference>
<evidence type="ECO:0000256" key="7">
    <source>
        <dbReference type="ARBA" id="ARBA00022692"/>
    </source>
</evidence>
<dbReference type="PANTHER" id="PTHR43744">
    <property type="entry name" value="ABC TRANSPORTER PERMEASE PROTEIN MG189-RELATED-RELATED"/>
    <property type="match status" value="1"/>
</dbReference>
<keyword evidence="12" id="KW-0997">Cell inner membrane</keyword>
<comment type="subcellular location">
    <subcellularLocation>
        <location evidence="12">Cell inner membrane</location>
        <topology evidence="12">Multi-pass membrane protein</topology>
    </subcellularLocation>
    <subcellularLocation>
        <location evidence="1 11">Cell membrane</location>
        <topology evidence="1 11">Multi-pass membrane protein</topology>
    </subcellularLocation>
</comment>
<keyword evidence="15" id="KW-1185">Reference proteome</keyword>
<evidence type="ECO:0000256" key="5">
    <source>
        <dbReference type="ARBA" id="ARBA00022448"/>
    </source>
</evidence>
<comment type="function">
    <text evidence="10 12">Part of the ABC transporter complex UgpBAEC involved in sn-glycerol-3-phosphate (G3P) import. Probably responsible for the translocation of the substrate across the membrane.</text>
</comment>
<dbReference type="AlphaFoldDB" id="A0A1G6EA42"/>
<feature type="transmembrane region" description="Helical" evidence="11">
    <location>
        <begin position="183"/>
        <end position="205"/>
    </location>
</feature>
<dbReference type="STRING" id="665467.SAMN02982931_04266"/>
<proteinExistence type="inferred from homology"/>
<dbReference type="Proteomes" id="UP000199071">
    <property type="component" value="Unassembled WGS sequence"/>
</dbReference>
<evidence type="ECO:0000256" key="2">
    <source>
        <dbReference type="ARBA" id="ARBA00009306"/>
    </source>
</evidence>
<feature type="transmembrane region" description="Helical" evidence="11">
    <location>
        <begin position="139"/>
        <end position="162"/>
    </location>
</feature>
<dbReference type="PANTHER" id="PTHR43744:SF8">
    <property type="entry name" value="SN-GLYCEROL-3-PHOSPHATE TRANSPORT SYSTEM PERMEASE PROTEIN UGPE"/>
    <property type="match status" value="1"/>
</dbReference>
<keyword evidence="5 11" id="KW-0813">Transport</keyword>